<reference evidence="3" key="1">
    <citation type="journal article" date="2019" name="Sci. Rep.">
        <title>Draft genome of Tanacetum cinerariifolium, the natural source of mosquito coil.</title>
        <authorList>
            <person name="Yamashiro T."/>
            <person name="Shiraishi A."/>
            <person name="Satake H."/>
            <person name="Nakayama K."/>
        </authorList>
    </citation>
    <scope>NUCLEOTIDE SEQUENCE</scope>
</reference>
<accession>A0A699H2B6</accession>
<dbReference type="GO" id="GO:0003676">
    <property type="term" value="F:nucleic acid binding"/>
    <property type="evidence" value="ECO:0007669"/>
    <property type="project" value="InterPro"/>
</dbReference>
<dbReference type="EMBL" id="BKCJ010086636">
    <property type="protein sequence ID" value="GEX04565.1"/>
    <property type="molecule type" value="Genomic_DNA"/>
</dbReference>
<dbReference type="InterPro" id="IPR013103">
    <property type="entry name" value="RVT_2"/>
</dbReference>
<protein>
    <submittedName>
        <fullName evidence="3">Copia protein</fullName>
    </submittedName>
</protein>
<name>A0A699H2B6_TANCI</name>
<dbReference type="CDD" id="cd09272">
    <property type="entry name" value="RNase_HI_RT_Ty1"/>
    <property type="match status" value="1"/>
</dbReference>
<proteinExistence type="predicted"/>
<dbReference type="SUPFAM" id="SSF53098">
    <property type="entry name" value="Ribonuclease H-like"/>
    <property type="match status" value="1"/>
</dbReference>
<dbReference type="Gene3D" id="3.30.420.10">
    <property type="entry name" value="Ribonuclease H-like superfamily/Ribonuclease H"/>
    <property type="match status" value="1"/>
</dbReference>
<dbReference type="PANTHER" id="PTHR11439:SF495">
    <property type="entry name" value="REVERSE TRANSCRIPTASE, RNA-DEPENDENT DNA POLYMERASE-RELATED"/>
    <property type="match status" value="1"/>
</dbReference>
<feature type="region of interest" description="Disordered" evidence="1">
    <location>
        <begin position="562"/>
        <end position="596"/>
    </location>
</feature>
<dbReference type="InterPro" id="IPR012337">
    <property type="entry name" value="RNaseH-like_sf"/>
</dbReference>
<gene>
    <name evidence="3" type="ORF">Tci_276540</name>
</gene>
<dbReference type="Pfam" id="PF07727">
    <property type="entry name" value="RVT_2"/>
    <property type="match status" value="1"/>
</dbReference>
<dbReference type="PANTHER" id="PTHR11439">
    <property type="entry name" value="GAG-POL-RELATED RETROTRANSPOSON"/>
    <property type="match status" value="1"/>
</dbReference>
<comment type="caution">
    <text evidence="3">The sequence shown here is derived from an EMBL/GenBank/DDBJ whole genome shotgun (WGS) entry which is preliminary data.</text>
</comment>
<organism evidence="3">
    <name type="scientific">Tanacetum cinerariifolium</name>
    <name type="common">Dalmatian daisy</name>
    <name type="synonym">Chrysanthemum cinerariifolium</name>
    <dbReference type="NCBI Taxonomy" id="118510"/>
    <lineage>
        <taxon>Eukaryota</taxon>
        <taxon>Viridiplantae</taxon>
        <taxon>Streptophyta</taxon>
        <taxon>Embryophyta</taxon>
        <taxon>Tracheophyta</taxon>
        <taxon>Spermatophyta</taxon>
        <taxon>Magnoliopsida</taxon>
        <taxon>eudicotyledons</taxon>
        <taxon>Gunneridae</taxon>
        <taxon>Pentapetalae</taxon>
        <taxon>asterids</taxon>
        <taxon>campanulids</taxon>
        <taxon>Asterales</taxon>
        <taxon>Asteraceae</taxon>
        <taxon>Asteroideae</taxon>
        <taxon>Anthemideae</taxon>
        <taxon>Anthemidinae</taxon>
        <taxon>Tanacetum</taxon>
    </lineage>
</organism>
<evidence type="ECO:0000259" key="2">
    <source>
        <dbReference type="Pfam" id="PF07727"/>
    </source>
</evidence>
<evidence type="ECO:0000256" key="1">
    <source>
        <dbReference type="SAM" id="MobiDB-lite"/>
    </source>
</evidence>
<feature type="domain" description="Reverse transcriptase Ty1/copia-type" evidence="2">
    <location>
        <begin position="933"/>
        <end position="998"/>
    </location>
</feature>
<evidence type="ECO:0000313" key="3">
    <source>
        <dbReference type="EMBL" id="GEX04565.1"/>
    </source>
</evidence>
<dbReference type="InterPro" id="IPR036397">
    <property type="entry name" value="RNaseH_sf"/>
</dbReference>
<feature type="non-terminal residue" evidence="3">
    <location>
        <position position="1"/>
    </location>
</feature>
<sequence>PNEAISPGTTSGGGPRCPEAIRDTIAQTRVMALEKTKTTQALEIDILKRRVKKLEKKQRSRTHKLKRLYKVGLTARVDSSKDKLSLGKDASKQERKINDIDSDEDIILVNAQDDAKMFDVTDLHGEEVFVDNDDVDKEVNVVGKLNVASIATTISVAATITTEEVTLAKKSQDKGKGIMVEEPVKPKKKEQTRLDEEAALKLQVELQVKFEKEQRLAREKAQKELEANIRKKLKDLKNKSFDYIQKIFDKAFKRLNTFEPISLELVEGSSKRAGEEIEQERSKKQKVDDDKETTKLKKLMEIIPNKEEVAIDAIPLAVKSSKIVVWKIHKKGKKSYYQMIRANENSKMYMVFNRMLKEFDNGDLEDLYNLNIKFRGGLLIKRHLNAVRITAAHIDVNTALMKQMILEPSDADREVPINETFHEQTNDELTENELKHVKADDQAIQTILLGLPEDIYVAVESCESDQDICKHRHRLTTPKQILMRLRKLIGTARHQIIRLTKLPSMTQTDQLRIDPCTTSSEDKFMPINKVRASVRINSITASQPHVITKKVVNSDFNGFSSTGVEITTKTRRPQPRSNTKNDRVPSTSKSSHIKNKEVKVEEHHMNLPLSKNKKCMSSKCNNIKLAIRNDKYEVVCAMCKQCLITTNYDVCVQNYVNNMNSHGKKQNVNVSNIIDQKKHKLYVRKSKKLGSKERLASPTSSKPGYWWSPTGKMFNIEGNLITSSESNGDNSCSSKHMIRNLKFLINFVWKFLGTVHFGNDHVAAILGFSDLQWGNILITRVYFIEGLRHNLFSVRQFYDLDLEQNGPVERRNRTLVEAARTMLIFSCAPLFLWAKAIATACYTQNCSIIHRRFNKTPYELITGRKSGISFLHVFEALCYPKNDREDIRKLGAKDGDMCMYALTVSTMEPKNFKEAITDLAWIESMQEELLQFKRLDNTVIQNKTCLVVRGYRQEEGIDFEESFTPVARMEAIRIFLAYAAHKSFIVLQMDVKTSFLHDADYAGCKDTFKSTSGGAQFLGKKLVNWSSKKQDCMALSTREAEYVSLCACCAQVLWMQTQLTDYGFHFNKIPVYYDSKSAIAISCNPTDYQLADLFTNALPVDRFNYLVRRLGELFGDIENSQCVINDFSNTLIDFFNGTATMEIPKTDQLLFLRCYKAVKNRDKFMMKAQVHVSKSFAISDVQALPQKNIIDKITHVVLVIISKKMLREIVTCQALSLLGGEEEWIGAFQEEALSATTSELRKLFVHILIFLNFTNPINLWQRLWKDMFDDIPRRLSKSIRIPEIEKNEKR</sequence>